<dbReference type="GO" id="GO:0016020">
    <property type="term" value="C:membrane"/>
    <property type="evidence" value="ECO:0007669"/>
    <property type="project" value="UniProtKB-SubCell"/>
</dbReference>
<name>A0ABD2M9J4_9BILA</name>
<sequence>MASFSFFSVIQLIANTELVPFAFALIIGIPSAVLYCLEMWVIIANFAEFNSAFFVLVIVRAILSLFNYVFSFFEQRFGKIGLFLPFYLKLPRFVLALLFFFWRYALVPILFVTFVLPLAFTFQIFDLDMHIHVQNDNVTFTLDNNERTSNDNPSYSLRAASSALAFGIICLLLNLASLFVFKFLRPKMDVFERKMTIYTVATFFGQFLMAIFTVNVYLTSASQFVDEQNNSYCLTQILFGISSEENQLLFLANFNQYPWVNDLSTIVIPAWLLLWASSKMRKIMHKKCECLRQAKKCFVNGQRNNNKVATIKVQPIDA</sequence>
<feature type="transmembrane region" description="Helical" evidence="6">
    <location>
        <begin position="49"/>
        <end position="73"/>
    </location>
</feature>
<evidence type="ECO:0000313" key="7">
    <source>
        <dbReference type="EMBL" id="KAL3123973.1"/>
    </source>
</evidence>
<protein>
    <recommendedName>
        <fullName evidence="6">Serpentine receptor class gamma</fullName>
    </recommendedName>
</protein>
<reference evidence="7 8" key="1">
    <citation type="submission" date="2024-10" db="EMBL/GenBank/DDBJ databases">
        <authorList>
            <person name="Kim D."/>
        </authorList>
    </citation>
    <scope>NUCLEOTIDE SEQUENCE [LARGE SCALE GENOMIC DNA]</scope>
    <source>
        <strain evidence="7">BH-2024</strain>
    </source>
</reference>
<keyword evidence="5 6" id="KW-0472">Membrane</keyword>
<dbReference type="GO" id="GO:0007606">
    <property type="term" value="P:sensory perception of chemical stimulus"/>
    <property type="evidence" value="ECO:0007669"/>
    <property type="project" value="UniProtKB-UniRule"/>
</dbReference>
<proteinExistence type="inferred from homology"/>
<evidence type="ECO:0000256" key="5">
    <source>
        <dbReference type="ARBA" id="ARBA00023136"/>
    </source>
</evidence>
<evidence type="ECO:0000313" key="8">
    <source>
        <dbReference type="Proteomes" id="UP001620626"/>
    </source>
</evidence>
<evidence type="ECO:0000256" key="4">
    <source>
        <dbReference type="ARBA" id="ARBA00022989"/>
    </source>
</evidence>
<gene>
    <name evidence="7" type="ORF">niasHT_003680</name>
</gene>
<feature type="transmembrane region" description="Helical" evidence="6">
    <location>
        <begin position="196"/>
        <end position="218"/>
    </location>
</feature>
<feature type="transmembrane region" description="Helical" evidence="6">
    <location>
        <begin position="163"/>
        <end position="184"/>
    </location>
</feature>
<keyword evidence="3 6" id="KW-0812">Transmembrane</keyword>
<dbReference type="PANTHER" id="PTHR31552">
    <property type="entry name" value="SERPENTINE RECEPTOR CLASS GAMMA"/>
    <property type="match status" value="1"/>
</dbReference>
<keyword evidence="4 6" id="KW-1133">Transmembrane helix</keyword>
<evidence type="ECO:0000256" key="2">
    <source>
        <dbReference type="ARBA" id="ARBA00005692"/>
    </source>
</evidence>
<dbReference type="AlphaFoldDB" id="A0ABD2M9J4"/>
<accession>A0ABD2M9J4</accession>
<feature type="transmembrane region" description="Helical" evidence="6">
    <location>
        <begin position="93"/>
        <end position="120"/>
    </location>
</feature>
<feature type="transmembrane region" description="Helical" evidence="6">
    <location>
        <begin position="21"/>
        <end position="43"/>
    </location>
</feature>
<comment type="caution">
    <text evidence="6">Lacks conserved residue(s) required for the propagation of feature annotation.</text>
</comment>
<dbReference type="PANTHER" id="PTHR31552:SF8">
    <property type="entry name" value="SERPENTINE RECEPTOR CLASS GAMMA"/>
    <property type="match status" value="1"/>
</dbReference>
<feature type="transmembrane region" description="Helical" evidence="6">
    <location>
        <begin position="259"/>
        <end position="277"/>
    </location>
</feature>
<comment type="subcellular location">
    <subcellularLocation>
        <location evidence="1">Membrane</location>
        <topology evidence="1">Multi-pass membrane protein</topology>
    </subcellularLocation>
</comment>
<evidence type="ECO:0000256" key="3">
    <source>
        <dbReference type="ARBA" id="ARBA00022692"/>
    </source>
</evidence>
<keyword evidence="8" id="KW-1185">Reference proteome</keyword>
<organism evidence="7 8">
    <name type="scientific">Heterodera trifolii</name>
    <dbReference type="NCBI Taxonomy" id="157864"/>
    <lineage>
        <taxon>Eukaryota</taxon>
        <taxon>Metazoa</taxon>
        <taxon>Ecdysozoa</taxon>
        <taxon>Nematoda</taxon>
        <taxon>Chromadorea</taxon>
        <taxon>Rhabditida</taxon>
        <taxon>Tylenchina</taxon>
        <taxon>Tylenchomorpha</taxon>
        <taxon>Tylenchoidea</taxon>
        <taxon>Heteroderidae</taxon>
        <taxon>Heteroderinae</taxon>
        <taxon>Heterodera</taxon>
    </lineage>
</organism>
<dbReference type="Proteomes" id="UP001620626">
    <property type="component" value="Unassembled WGS sequence"/>
</dbReference>
<dbReference type="InterPro" id="IPR000609">
    <property type="entry name" value="7TM_GPCR_serpentine_rcpt_Srg"/>
</dbReference>
<comment type="caution">
    <text evidence="7">The sequence shown here is derived from an EMBL/GenBank/DDBJ whole genome shotgun (WGS) entry which is preliminary data.</text>
</comment>
<dbReference type="EMBL" id="JBICBT010000081">
    <property type="protein sequence ID" value="KAL3123973.1"/>
    <property type="molecule type" value="Genomic_DNA"/>
</dbReference>
<comment type="similarity">
    <text evidence="2 6">Belongs to the nematode receptor-like protein srg family.</text>
</comment>
<evidence type="ECO:0000256" key="1">
    <source>
        <dbReference type="ARBA" id="ARBA00004141"/>
    </source>
</evidence>
<dbReference type="Pfam" id="PF02118">
    <property type="entry name" value="Srg"/>
    <property type="match status" value="1"/>
</dbReference>
<evidence type="ECO:0000256" key="6">
    <source>
        <dbReference type="RuleBase" id="RU280813"/>
    </source>
</evidence>